<dbReference type="Gene3D" id="1.25.40.20">
    <property type="entry name" value="Ankyrin repeat-containing domain"/>
    <property type="match status" value="1"/>
</dbReference>
<name>A0A0A1U021_ENTIV</name>
<evidence type="ECO:0000313" key="3">
    <source>
        <dbReference type="Proteomes" id="UP000014680"/>
    </source>
</evidence>
<dbReference type="InterPro" id="IPR036770">
    <property type="entry name" value="Ankyrin_rpt-contain_sf"/>
</dbReference>
<dbReference type="SUPFAM" id="SSF48403">
    <property type="entry name" value="Ankyrin repeat"/>
    <property type="match status" value="1"/>
</dbReference>
<dbReference type="PROSITE" id="PS50297">
    <property type="entry name" value="ANK_REP_REGION"/>
    <property type="match status" value="1"/>
</dbReference>
<protein>
    <submittedName>
        <fullName evidence="2">Uncharacterized protein</fullName>
    </submittedName>
</protein>
<dbReference type="GeneID" id="14886191"/>
<dbReference type="VEuPathDB" id="AmoebaDB:EIN_094110"/>
<keyword evidence="1" id="KW-0040">ANK repeat</keyword>
<dbReference type="InterPro" id="IPR002110">
    <property type="entry name" value="Ankyrin_rpt"/>
</dbReference>
<dbReference type="PROSITE" id="PS50088">
    <property type="entry name" value="ANK_REPEAT"/>
    <property type="match status" value="1"/>
</dbReference>
<feature type="repeat" description="ANK" evidence="1">
    <location>
        <begin position="495"/>
        <end position="527"/>
    </location>
</feature>
<dbReference type="OMA" id="WEHFVIE"/>
<keyword evidence="3" id="KW-1185">Reference proteome</keyword>
<proteinExistence type="predicted"/>
<organism evidence="2 3">
    <name type="scientific">Entamoeba invadens IP1</name>
    <dbReference type="NCBI Taxonomy" id="370355"/>
    <lineage>
        <taxon>Eukaryota</taxon>
        <taxon>Amoebozoa</taxon>
        <taxon>Evosea</taxon>
        <taxon>Archamoebae</taxon>
        <taxon>Mastigamoebida</taxon>
        <taxon>Entamoebidae</taxon>
        <taxon>Entamoeba</taxon>
    </lineage>
</organism>
<dbReference type="Pfam" id="PF12796">
    <property type="entry name" value="Ank_2"/>
    <property type="match status" value="1"/>
</dbReference>
<dbReference type="AlphaFoldDB" id="A0A0A1U021"/>
<dbReference type="OrthoDB" id="426293at2759"/>
<dbReference type="EMBL" id="KB206860">
    <property type="protein sequence ID" value="ELP87224.1"/>
    <property type="molecule type" value="Genomic_DNA"/>
</dbReference>
<dbReference type="RefSeq" id="XP_004253995.1">
    <property type="nucleotide sequence ID" value="XM_004253947.1"/>
</dbReference>
<reference evidence="2 3" key="1">
    <citation type="submission" date="2012-10" db="EMBL/GenBank/DDBJ databases">
        <authorList>
            <person name="Zafar N."/>
            <person name="Inman J."/>
            <person name="Hall N."/>
            <person name="Lorenzi H."/>
            <person name="Caler E."/>
        </authorList>
    </citation>
    <scope>NUCLEOTIDE SEQUENCE [LARGE SCALE GENOMIC DNA]</scope>
    <source>
        <strain evidence="2 3">IP1</strain>
    </source>
</reference>
<sequence length="1042" mass="118589">MDIPNMIMKNNQEALSRIPRKQLRIEDTSLLVISAIYGIPDVIVANMTSPVFSSLTRILYYNGHLLIPNDTPFNTEQVPLYRIPFIPSLFAQNYFYIDFANSYTTEMVKLSDECVLEFSVLTGLSLQLTFSVMNSNDKITFSTEGLITSNGINFFFPPLKLNSIFALKVTSDKVCFYVEGKVIKEIPFLVAGFQIKMSSPNNILFMLNDGIYPTIFDYGKFRPFALQNSTPLFENIPLHLLTKIPYQNETDMSALISSGVDFNLMDFRNNNLLMRHADYSLFACCRVGNDSAFRKIFPSVKNSVNLGTAKSLMQTLFITKFTIGKKRILMDIAKEHPFINIVSTLGLIGTVGSIELFQDFYDFLAKDKTKEELGQFVYEVLINTIMAGKKEVFQTICYTAAITKMNEQMKMDIVIHITKYCTVNYLKEFASGIKEKDFSKYEVGVSPWSDKSVIQYALELGCSNKNALEQAALNNFEMFQILIELDHSKINNKINGQSLLHIAVQKGDSRLAKFLIENGINREIQDSNGKTALDLVVPGTAIGNLLLPSPNMCTTSGTLKEDVYVFYTNCQKKYVLIKGQKLLLGDFGDRMGNEASCALPDTKENYWEKCRIMRVQTSEGKMILLVSNNMLYKSNEVKKKIIIWDRINPVVVIDPIDILLEERNWCVCQNELFVICESPLDSETKLLYKSELKSGALFKCVGKSELKTRSDVLMNVSGVLVLVAFCYQVLKDGKMKYIVDPTQPSFDHFYVYSGEEWHEWFISSIEDLPLIEVVEVCVCDESHIVLFGTETIHFILDVFATSILSFRTPDVLNEDKTISCAGNVIVNNKKVYLNSAILTKAQSFALLLAKVYFKTVFIIKCSDTNLFYEVSLIKKFDFFREMIESGVTEVQVTMCGGVVRVVMGMIICGTKLYCDKNAMKFNTQLFFDEIIKNTPVQFKNDTKNLEVLFTENYNDWKQKFSFSQGEGDVDLLVEGEKVRAYKWIITTLFPSFFWVLEDNIHEITVKDELLARLAKSFDDFDKPIWADYIAAYISESIEGMED</sequence>
<dbReference type="Proteomes" id="UP000014680">
    <property type="component" value="Unassembled WGS sequence"/>
</dbReference>
<dbReference type="KEGG" id="eiv:EIN_094110"/>
<evidence type="ECO:0000313" key="2">
    <source>
        <dbReference type="EMBL" id="ELP87224.1"/>
    </source>
</evidence>
<accession>A0A0A1U021</accession>
<dbReference type="SMART" id="SM00248">
    <property type="entry name" value="ANK"/>
    <property type="match status" value="3"/>
</dbReference>
<evidence type="ECO:0000256" key="1">
    <source>
        <dbReference type="PROSITE-ProRule" id="PRU00023"/>
    </source>
</evidence>
<gene>
    <name evidence="2" type="ORF">EIN_094110</name>
</gene>